<evidence type="ECO:0000256" key="8">
    <source>
        <dbReference type="ARBA" id="ARBA00023136"/>
    </source>
</evidence>
<keyword evidence="8 11" id="KW-0472">Membrane</keyword>
<proteinExistence type="predicted"/>
<evidence type="ECO:0000259" key="13">
    <source>
        <dbReference type="PROSITE" id="PS50011"/>
    </source>
</evidence>
<reference evidence="14 15" key="1">
    <citation type="journal article" date="2020" name="Nat. Food">
        <title>A phased Vanilla planifolia genome enables genetic improvement of flavour and production.</title>
        <authorList>
            <person name="Hasing T."/>
            <person name="Tang H."/>
            <person name="Brym M."/>
            <person name="Khazi F."/>
            <person name="Huang T."/>
            <person name="Chambers A.H."/>
        </authorList>
    </citation>
    <scope>NUCLEOTIDE SEQUENCE [LARGE SCALE GENOMIC DNA]</scope>
    <source>
        <tissue evidence="14">Leaf</tissue>
    </source>
</reference>
<dbReference type="Gene3D" id="1.10.510.10">
    <property type="entry name" value="Transferase(Phosphotransferase) domain 1"/>
    <property type="match status" value="1"/>
</dbReference>
<dbReference type="GO" id="GO:0005524">
    <property type="term" value="F:ATP binding"/>
    <property type="evidence" value="ECO:0007669"/>
    <property type="project" value="InterPro"/>
</dbReference>
<dbReference type="FunFam" id="3.80.10.10:FF:000722">
    <property type="entry name" value="Leucine-rich repeat receptor-like protein kinase"/>
    <property type="match status" value="1"/>
</dbReference>
<dbReference type="EMBL" id="JADCNL010000004">
    <property type="protein sequence ID" value="KAG0485604.1"/>
    <property type="molecule type" value="Genomic_DNA"/>
</dbReference>
<dbReference type="PANTHER" id="PTHR48010">
    <property type="entry name" value="OS05G0588300 PROTEIN"/>
    <property type="match status" value="1"/>
</dbReference>
<evidence type="ECO:0000256" key="3">
    <source>
        <dbReference type="ARBA" id="ARBA00022614"/>
    </source>
</evidence>
<comment type="caution">
    <text evidence="14">The sequence shown here is derived from an EMBL/GenBank/DDBJ whole genome shotgun (WGS) entry which is preliminary data.</text>
</comment>
<dbReference type="Proteomes" id="UP000636800">
    <property type="component" value="Unassembled WGS sequence"/>
</dbReference>
<dbReference type="InterPro" id="IPR003591">
    <property type="entry name" value="Leu-rich_rpt_typical-subtyp"/>
</dbReference>
<keyword evidence="15" id="KW-1185">Reference proteome</keyword>
<dbReference type="Pfam" id="PF00069">
    <property type="entry name" value="Pkinase"/>
    <property type="match status" value="1"/>
</dbReference>
<dbReference type="InterPro" id="IPR000719">
    <property type="entry name" value="Prot_kinase_dom"/>
</dbReference>
<evidence type="ECO:0000256" key="11">
    <source>
        <dbReference type="SAM" id="Phobius"/>
    </source>
</evidence>
<sequence length="612" mass="66782">MGFSSSPLLLLLFVYKASLLPFVCCLNAEGLSLLAVKGFISQDPEGTMANWNYTSKDPCSWIGVTCESGGVVSLSIPKRGLLGSIHPALGSLSSLRHINLRNNRFSGSLPPELFLARSLKSVVLYGNCLTGRLPSSIGALSFLQVLVLSRNYFSGSVPTSLTQCKRLKSLDLSNNNFTNPLPIGFPSSLLALEKLDLSYNKFNGSIPDGIGNLSSLQGTADFSHNLFSGLIPEGLGSLPEMVYIDLSYNNLSGPIPQYGALVNRGPTAFIGNPFLCGPPLKNPCSSGVPSTDPYLPTDNHAASPMEVSNNSSGNRSKSSGFTRIQVAAIVLSDVVGICLIAFVFFYFYRRIIASKGKQSLAITKKGLKEKRDCMCFKKDESETISENTEHVDLVSLDPHVSFNLDELLKASAFVLGKSEVGTLYKVVLEDGLILAVRRLGEGRQQRFKEFQNEVEAVGRVRHPNIVRLRAYYWSLEEKLLIYDYIPNGNLSSAIHGLGPFVCQPLSWETRLQIMRETAKALSFLHEFSPKKHVHGELKPTNILLGPQMEPYISDFGVGRVADIATSSPPLQTNGTTLNAVRSSGTCYQAPEALRNMKPSQKMGCLLLWCHTT</sequence>
<dbReference type="GO" id="GO:0016020">
    <property type="term" value="C:membrane"/>
    <property type="evidence" value="ECO:0007669"/>
    <property type="project" value="UniProtKB-SubCell"/>
</dbReference>
<organism evidence="14 15">
    <name type="scientific">Vanilla planifolia</name>
    <name type="common">Vanilla</name>
    <dbReference type="NCBI Taxonomy" id="51239"/>
    <lineage>
        <taxon>Eukaryota</taxon>
        <taxon>Viridiplantae</taxon>
        <taxon>Streptophyta</taxon>
        <taxon>Embryophyta</taxon>
        <taxon>Tracheophyta</taxon>
        <taxon>Spermatophyta</taxon>
        <taxon>Magnoliopsida</taxon>
        <taxon>Liliopsida</taxon>
        <taxon>Asparagales</taxon>
        <taxon>Orchidaceae</taxon>
        <taxon>Vanilloideae</taxon>
        <taxon>Vanilleae</taxon>
        <taxon>Vanilla</taxon>
    </lineage>
</organism>
<feature type="domain" description="Protein kinase" evidence="13">
    <location>
        <begin position="409"/>
        <end position="612"/>
    </location>
</feature>
<feature type="transmembrane region" description="Helical" evidence="11">
    <location>
        <begin position="326"/>
        <end position="348"/>
    </location>
</feature>
<protein>
    <recommendedName>
        <fullName evidence="13">Protein kinase domain-containing protein</fullName>
    </recommendedName>
</protein>
<name>A0A835V331_VANPL</name>
<dbReference type="InterPro" id="IPR050994">
    <property type="entry name" value="At_inactive_RLKs"/>
</dbReference>
<feature type="chain" id="PRO_5033011190" description="Protein kinase domain-containing protein" evidence="12">
    <location>
        <begin position="26"/>
        <end position="612"/>
    </location>
</feature>
<evidence type="ECO:0000256" key="9">
    <source>
        <dbReference type="ARBA" id="ARBA00023180"/>
    </source>
</evidence>
<keyword evidence="3" id="KW-0433">Leucine-rich repeat</keyword>
<keyword evidence="7 11" id="KW-1133">Transmembrane helix</keyword>
<evidence type="ECO:0000256" key="12">
    <source>
        <dbReference type="SAM" id="SignalP"/>
    </source>
</evidence>
<dbReference type="Pfam" id="PF13855">
    <property type="entry name" value="LRR_8"/>
    <property type="match status" value="1"/>
</dbReference>
<keyword evidence="6" id="KW-0677">Repeat</keyword>
<keyword evidence="4 11" id="KW-0812">Transmembrane</keyword>
<dbReference type="PANTHER" id="PTHR48010:SF58">
    <property type="entry name" value="RECEPTOR PROTEIN KINASE-LIKE PROTEIN ZAR1"/>
    <property type="match status" value="1"/>
</dbReference>
<dbReference type="GO" id="GO:0004672">
    <property type="term" value="F:protein kinase activity"/>
    <property type="evidence" value="ECO:0007669"/>
    <property type="project" value="InterPro"/>
</dbReference>
<keyword evidence="2" id="KW-0597">Phosphoprotein</keyword>
<dbReference type="InterPro" id="IPR001611">
    <property type="entry name" value="Leu-rich_rpt"/>
</dbReference>
<dbReference type="InterPro" id="IPR011009">
    <property type="entry name" value="Kinase-like_dom_sf"/>
</dbReference>
<evidence type="ECO:0000256" key="5">
    <source>
        <dbReference type="ARBA" id="ARBA00022729"/>
    </source>
</evidence>
<evidence type="ECO:0000256" key="7">
    <source>
        <dbReference type="ARBA" id="ARBA00022989"/>
    </source>
</evidence>
<evidence type="ECO:0000256" key="2">
    <source>
        <dbReference type="ARBA" id="ARBA00022553"/>
    </source>
</evidence>
<evidence type="ECO:0000256" key="4">
    <source>
        <dbReference type="ARBA" id="ARBA00022692"/>
    </source>
</evidence>
<feature type="signal peptide" evidence="12">
    <location>
        <begin position="1"/>
        <end position="25"/>
    </location>
</feature>
<keyword evidence="9" id="KW-0325">Glycoprotein</keyword>
<dbReference type="FunFam" id="3.80.10.10:FF:000275">
    <property type="entry name" value="Leucine-rich repeat receptor-like protein kinase"/>
    <property type="match status" value="1"/>
</dbReference>
<dbReference type="AlphaFoldDB" id="A0A835V331"/>
<dbReference type="PROSITE" id="PS50011">
    <property type="entry name" value="PROTEIN_KINASE_DOM"/>
    <property type="match status" value="1"/>
</dbReference>
<dbReference type="SUPFAM" id="SSF56112">
    <property type="entry name" value="Protein kinase-like (PK-like)"/>
    <property type="match status" value="1"/>
</dbReference>
<gene>
    <name evidence="14" type="ORF">HPP92_009683</name>
</gene>
<evidence type="ECO:0000256" key="1">
    <source>
        <dbReference type="ARBA" id="ARBA00004167"/>
    </source>
</evidence>
<dbReference type="Pfam" id="PF00560">
    <property type="entry name" value="LRR_1"/>
    <property type="match status" value="2"/>
</dbReference>
<accession>A0A835V331</accession>
<evidence type="ECO:0000313" key="14">
    <source>
        <dbReference type="EMBL" id="KAG0485604.1"/>
    </source>
</evidence>
<dbReference type="Gene3D" id="3.30.200.20">
    <property type="entry name" value="Phosphorylase Kinase, domain 1"/>
    <property type="match status" value="1"/>
</dbReference>
<dbReference type="OrthoDB" id="2789670at2759"/>
<dbReference type="InterPro" id="IPR013210">
    <property type="entry name" value="LRR_N_plant-typ"/>
</dbReference>
<dbReference type="SMART" id="SM00369">
    <property type="entry name" value="LRR_TYP"/>
    <property type="match status" value="3"/>
</dbReference>
<comment type="subcellular location">
    <subcellularLocation>
        <location evidence="1">Membrane</location>
        <topology evidence="1">Single-pass membrane protein</topology>
    </subcellularLocation>
</comment>
<feature type="region of interest" description="Disordered" evidence="10">
    <location>
        <begin position="287"/>
        <end position="318"/>
    </location>
</feature>
<evidence type="ECO:0000256" key="6">
    <source>
        <dbReference type="ARBA" id="ARBA00022737"/>
    </source>
</evidence>
<evidence type="ECO:0000313" key="15">
    <source>
        <dbReference type="Proteomes" id="UP000636800"/>
    </source>
</evidence>
<keyword evidence="5 12" id="KW-0732">Signal</keyword>
<dbReference type="Pfam" id="PF08263">
    <property type="entry name" value="LRRNT_2"/>
    <property type="match status" value="1"/>
</dbReference>
<dbReference type="InterPro" id="IPR032675">
    <property type="entry name" value="LRR_dom_sf"/>
</dbReference>
<evidence type="ECO:0000256" key="10">
    <source>
        <dbReference type="SAM" id="MobiDB-lite"/>
    </source>
</evidence>
<dbReference type="Gene3D" id="3.80.10.10">
    <property type="entry name" value="Ribonuclease Inhibitor"/>
    <property type="match status" value="2"/>
</dbReference>
<dbReference type="SUPFAM" id="SSF52058">
    <property type="entry name" value="L domain-like"/>
    <property type="match status" value="1"/>
</dbReference>
<feature type="compositionally biased region" description="Low complexity" evidence="10">
    <location>
        <begin position="308"/>
        <end position="318"/>
    </location>
</feature>